<protein>
    <submittedName>
        <fullName evidence="1">Uncharacterized protein</fullName>
    </submittedName>
</protein>
<proteinExistence type="predicted"/>
<comment type="caution">
    <text evidence="1">The sequence shown here is derived from an EMBL/GenBank/DDBJ whole genome shotgun (WGS) entry which is preliminary data.</text>
</comment>
<dbReference type="EMBL" id="BGPR01001010">
    <property type="protein sequence ID" value="GBM42928.1"/>
    <property type="molecule type" value="Genomic_DNA"/>
</dbReference>
<sequence>MDRPRAFEPWSDNKDGISACNPISNFRLLEAGEGIFVCTRPTYATDLWWNMEPSGPEAETLSPRTLKSSQLHFDYTVLIEKVVHKIWLFF</sequence>
<organism evidence="1 2">
    <name type="scientific">Araneus ventricosus</name>
    <name type="common">Orbweaver spider</name>
    <name type="synonym">Epeira ventricosa</name>
    <dbReference type="NCBI Taxonomy" id="182803"/>
    <lineage>
        <taxon>Eukaryota</taxon>
        <taxon>Metazoa</taxon>
        <taxon>Ecdysozoa</taxon>
        <taxon>Arthropoda</taxon>
        <taxon>Chelicerata</taxon>
        <taxon>Arachnida</taxon>
        <taxon>Araneae</taxon>
        <taxon>Araneomorphae</taxon>
        <taxon>Entelegynae</taxon>
        <taxon>Araneoidea</taxon>
        <taxon>Araneidae</taxon>
        <taxon>Araneus</taxon>
    </lineage>
</organism>
<evidence type="ECO:0000313" key="2">
    <source>
        <dbReference type="Proteomes" id="UP000499080"/>
    </source>
</evidence>
<dbReference type="AlphaFoldDB" id="A0A4Y2FQZ8"/>
<accession>A0A4Y2FQZ8</accession>
<dbReference type="Proteomes" id="UP000499080">
    <property type="component" value="Unassembled WGS sequence"/>
</dbReference>
<gene>
    <name evidence="1" type="ORF">AVEN_239088_1</name>
</gene>
<evidence type="ECO:0000313" key="1">
    <source>
        <dbReference type="EMBL" id="GBM42928.1"/>
    </source>
</evidence>
<reference evidence="1 2" key="1">
    <citation type="journal article" date="2019" name="Sci. Rep.">
        <title>Orb-weaving spider Araneus ventricosus genome elucidates the spidroin gene catalogue.</title>
        <authorList>
            <person name="Kono N."/>
            <person name="Nakamura H."/>
            <person name="Ohtoshi R."/>
            <person name="Moran D.A.P."/>
            <person name="Shinohara A."/>
            <person name="Yoshida Y."/>
            <person name="Fujiwara M."/>
            <person name="Mori M."/>
            <person name="Tomita M."/>
            <person name="Arakawa K."/>
        </authorList>
    </citation>
    <scope>NUCLEOTIDE SEQUENCE [LARGE SCALE GENOMIC DNA]</scope>
</reference>
<name>A0A4Y2FQZ8_ARAVE</name>
<keyword evidence="2" id="KW-1185">Reference proteome</keyword>